<name>A0A5S3P1U0_9SPHN</name>
<dbReference type="EMBL" id="VCAO01000006">
    <property type="protein sequence ID" value="TMM46674.1"/>
    <property type="molecule type" value="Genomic_DNA"/>
</dbReference>
<dbReference type="Proteomes" id="UP000309668">
    <property type="component" value="Unassembled WGS sequence"/>
</dbReference>
<accession>A0A5S3P1U0</accession>
<evidence type="ECO:0000313" key="3">
    <source>
        <dbReference type="Proteomes" id="UP000309668"/>
    </source>
</evidence>
<dbReference type="AlphaFoldDB" id="A0A5S3P1U0"/>
<dbReference type="InterPro" id="IPR018895">
    <property type="entry name" value="DUF2474"/>
</dbReference>
<protein>
    <submittedName>
        <fullName evidence="2">DUF2474 family protein</fullName>
    </submittedName>
</protein>
<reference evidence="2 3" key="1">
    <citation type="submission" date="2019-05" db="EMBL/GenBank/DDBJ databases">
        <title>Erythrobacter marisflavi sp. nov., isolated from isolated from water of an estuary environment.</title>
        <authorList>
            <person name="Yoon J.-H."/>
        </authorList>
    </citation>
    <scope>NUCLEOTIDE SEQUENCE [LARGE SCALE GENOMIC DNA]</scope>
    <source>
        <strain evidence="2 3">KEM-5</strain>
    </source>
</reference>
<keyword evidence="3" id="KW-1185">Reference proteome</keyword>
<keyword evidence="1" id="KW-1133">Transmembrane helix</keyword>
<sequence>MTRTPPEAPPEPPLWQRLAWLAAIWAASVAALGVVAYALRLWISPA</sequence>
<proteinExistence type="predicted"/>
<organism evidence="2 3">
    <name type="scientific">Qipengyuania marisflavi</name>
    <dbReference type="NCBI Taxonomy" id="2486356"/>
    <lineage>
        <taxon>Bacteria</taxon>
        <taxon>Pseudomonadati</taxon>
        <taxon>Pseudomonadota</taxon>
        <taxon>Alphaproteobacteria</taxon>
        <taxon>Sphingomonadales</taxon>
        <taxon>Erythrobacteraceae</taxon>
        <taxon>Qipengyuania</taxon>
    </lineage>
</organism>
<keyword evidence="1" id="KW-0472">Membrane</keyword>
<evidence type="ECO:0000313" key="2">
    <source>
        <dbReference type="EMBL" id="TMM46674.1"/>
    </source>
</evidence>
<comment type="caution">
    <text evidence="2">The sequence shown here is derived from an EMBL/GenBank/DDBJ whole genome shotgun (WGS) entry which is preliminary data.</text>
</comment>
<dbReference type="RefSeq" id="WP_138618732.1">
    <property type="nucleotide sequence ID" value="NZ_VCAO01000006.1"/>
</dbReference>
<keyword evidence="1" id="KW-0812">Transmembrane</keyword>
<feature type="transmembrane region" description="Helical" evidence="1">
    <location>
        <begin position="20"/>
        <end position="43"/>
    </location>
</feature>
<gene>
    <name evidence="2" type="ORF">FEV51_10590</name>
</gene>
<evidence type="ECO:0000256" key="1">
    <source>
        <dbReference type="SAM" id="Phobius"/>
    </source>
</evidence>
<dbReference type="Pfam" id="PF10617">
    <property type="entry name" value="DUF2474"/>
    <property type="match status" value="1"/>
</dbReference>